<keyword evidence="3" id="KW-0408">Iron</keyword>
<dbReference type="Pfam" id="PF01568">
    <property type="entry name" value="Molydop_binding"/>
    <property type="match status" value="1"/>
</dbReference>
<evidence type="ECO:0000256" key="3">
    <source>
        <dbReference type="ARBA" id="ARBA00023004"/>
    </source>
</evidence>
<dbReference type="InterPro" id="IPR009010">
    <property type="entry name" value="Asp_de-COase-like_dom_sf"/>
</dbReference>
<dbReference type="EMBL" id="FOZG01000001">
    <property type="protein sequence ID" value="SFR89982.1"/>
    <property type="molecule type" value="Genomic_DNA"/>
</dbReference>
<name>A0A1I6KFF7_9SPHN</name>
<keyword evidence="4" id="KW-0411">Iron-sulfur</keyword>
<keyword evidence="2" id="KW-0479">Metal-binding</keyword>
<dbReference type="SUPFAM" id="SSF53706">
    <property type="entry name" value="Formate dehydrogenase/DMSO reductase, domains 1-3"/>
    <property type="match status" value="1"/>
</dbReference>
<dbReference type="STRING" id="1166337.SAMN05192580_1680"/>
<keyword evidence="7" id="KW-1185">Reference proteome</keyword>
<dbReference type="InterPro" id="IPR006657">
    <property type="entry name" value="MoPterin_dinucl-bd_dom"/>
</dbReference>
<evidence type="ECO:0000256" key="1">
    <source>
        <dbReference type="ARBA" id="ARBA00010312"/>
    </source>
</evidence>
<reference evidence="6 7" key="1">
    <citation type="submission" date="2016-10" db="EMBL/GenBank/DDBJ databases">
        <authorList>
            <person name="de Groot N.N."/>
        </authorList>
    </citation>
    <scope>NUCLEOTIDE SEQUENCE [LARGE SCALE GENOMIC DNA]</scope>
    <source>
        <strain evidence="6 7">S5-249</strain>
    </source>
</reference>
<evidence type="ECO:0000313" key="7">
    <source>
        <dbReference type="Proteomes" id="UP000198824"/>
    </source>
</evidence>
<dbReference type="InterPro" id="IPR006963">
    <property type="entry name" value="Mopterin_OxRdtase_4Fe-4S_dom"/>
</dbReference>
<feature type="domain" description="4Fe-4S Mo/W bis-MGD-type" evidence="5">
    <location>
        <begin position="3"/>
        <end position="60"/>
    </location>
</feature>
<evidence type="ECO:0000259" key="5">
    <source>
        <dbReference type="PROSITE" id="PS51669"/>
    </source>
</evidence>
<evidence type="ECO:0000256" key="2">
    <source>
        <dbReference type="ARBA" id="ARBA00022723"/>
    </source>
</evidence>
<dbReference type="GO" id="GO:0051536">
    <property type="term" value="F:iron-sulfur cluster binding"/>
    <property type="evidence" value="ECO:0007669"/>
    <property type="project" value="UniProtKB-KW"/>
</dbReference>
<dbReference type="InterPro" id="IPR050612">
    <property type="entry name" value="Prok_Mopterin_Oxidored"/>
</dbReference>
<dbReference type="SUPFAM" id="SSF50692">
    <property type="entry name" value="ADC-like"/>
    <property type="match status" value="1"/>
</dbReference>
<evidence type="ECO:0000256" key="4">
    <source>
        <dbReference type="ARBA" id="ARBA00023014"/>
    </source>
</evidence>
<dbReference type="Proteomes" id="UP000198824">
    <property type="component" value="Unassembled WGS sequence"/>
</dbReference>
<dbReference type="InterPro" id="IPR006656">
    <property type="entry name" value="Mopterin_OxRdtase"/>
</dbReference>
<evidence type="ECO:0000313" key="6">
    <source>
        <dbReference type="EMBL" id="SFR89982.1"/>
    </source>
</evidence>
<gene>
    <name evidence="6" type="ORF">SAMN05192580_1680</name>
</gene>
<dbReference type="PANTHER" id="PTHR43742:SF2">
    <property type="entry name" value="ASSIMILATORY NITRATE REDUCTASE CATALYTIC SUBUNIT"/>
    <property type="match status" value="1"/>
</dbReference>
<dbReference type="Pfam" id="PF04879">
    <property type="entry name" value="Molybdop_Fe4S4"/>
    <property type="match status" value="1"/>
</dbReference>
<protein>
    <submittedName>
        <fullName evidence="6">Anaerobic selenocysteine-containing dehydrogenase</fullName>
    </submittedName>
</protein>
<dbReference type="GO" id="GO:0046872">
    <property type="term" value="F:metal ion binding"/>
    <property type="evidence" value="ECO:0007669"/>
    <property type="project" value="UniProtKB-KW"/>
</dbReference>
<dbReference type="Pfam" id="PF00384">
    <property type="entry name" value="Molybdopterin"/>
    <property type="match status" value="1"/>
</dbReference>
<dbReference type="Gene3D" id="3.40.228.10">
    <property type="entry name" value="Dimethylsulfoxide Reductase, domain 2"/>
    <property type="match status" value="1"/>
</dbReference>
<sequence>MDGPEHLSFCRICMGTCGMVLTTDADGRLASIRADRDDPQTLGFACFKGLRAVEAHNSPKRILRPLKRLPDGTRIEIPLEVALDEIADRLGAIRAESGDHALAGYKGGGAFFTASAAVMLNEFLAALGSPKVYSSATIDQSAKAVTAGRMGTWPPGKLPNDRCDVMLLVGTNPMVSVNPPFDCRNPVKRMKQARARGMKLIVIDPRRTETAEFADLHLPVLPGEDVTLLAGILREMLANGWYDRAFCDHHAGDLERLREEVAPFTLDYVAARADLPAASVTEAARLLGGAGLRALAGSSTGPDMGAHSNLAEHLIEAINVLAGAFIREGEEIPNPGAVLPRVPQPAQVIPAGRWWEAGPISRIDGSGSLMGEMMTGTLADEILVPGPGQVRALIVHGGNPASSIPDQHRIVEALRALNLLVCIEPVMSITAELADYVLPPFMQYERPDLHFWLYEWMIYRDAPWARYTPAIARPPEGSELVDDWYVFWALAKRMGVPMTYQGQPLDMGVPPTGDALLERIAAASPMPFEALQAAPRGARVDETVHRAAPAEPGCSGRFSLMPDDVAAELADALAEVPPGSALDCRLAVRRLRETFNSVGRDLPETRKRQPFNRAYIHPDELAERGMAPGDRIRIRSDHGEIVALASADPTLRRRVVSIAHGFGALPGAADDDYQQNGVSTNLLLDGKTRETINAMPRMTGVPVALERIN</sequence>
<organism evidence="6 7">
    <name type="scientific">Sphingomonas jatrophae</name>
    <dbReference type="NCBI Taxonomy" id="1166337"/>
    <lineage>
        <taxon>Bacteria</taxon>
        <taxon>Pseudomonadati</taxon>
        <taxon>Pseudomonadota</taxon>
        <taxon>Alphaproteobacteria</taxon>
        <taxon>Sphingomonadales</taxon>
        <taxon>Sphingomonadaceae</taxon>
        <taxon>Sphingomonas</taxon>
    </lineage>
</organism>
<dbReference type="AlphaFoldDB" id="A0A1I6KFF7"/>
<dbReference type="Gene3D" id="3.40.50.740">
    <property type="match status" value="1"/>
</dbReference>
<dbReference type="Gene3D" id="2.40.40.20">
    <property type="match status" value="1"/>
</dbReference>
<accession>A0A1I6KFF7</accession>
<dbReference type="GO" id="GO:0016491">
    <property type="term" value="F:oxidoreductase activity"/>
    <property type="evidence" value="ECO:0007669"/>
    <property type="project" value="InterPro"/>
</dbReference>
<dbReference type="PANTHER" id="PTHR43742">
    <property type="entry name" value="TRIMETHYLAMINE-N-OXIDE REDUCTASE"/>
    <property type="match status" value="1"/>
</dbReference>
<proteinExistence type="inferred from homology"/>
<dbReference type="SMART" id="SM00926">
    <property type="entry name" value="Molybdop_Fe4S4"/>
    <property type="match status" value="1"/>
</dbReference>
<dbReference type="Gene3D" id="2.20.25.90">
    <property type="entry name" value="ADC-like domains"/>
    <property type="match status" value="1"/>
</dbReference>
<dbReference type="GO" id="GO:0043546">
    <property type="term" value="F:molybdopterin cofactor binding"/>
    <property type="evidence" value="ECO:0007669"/>
    <property type="project" value="InterPro"/>
</dbReference>
<comment type="similarity">
    <text evidence="1">Belongs to the prokaryotic molybdopterin-containing oxidoreductase family.</text>
</comment>
<dbReference type="PROSITE" id="PS51669">
    <property type="entry name" value="4FE4S_MOW_BIS_MGD"/>
    <property type="match status" value="1"/>
</dbReference>